<evidence type="ECO:0000313" key="2">
    <source>
        <dbReference type="EMBL" id="SBV37963.1"/>
    </source>
</evidence>
<proteinExistence type="predicted"/>
<evidence type="ECO:0008006" key="3">
    <source>
        <dbReference type="Google" id="ProtNLM"/>
    </source>
</evidence>
<dbReference type="EMBL" id="FLTS01000001">
    <property type="protein sequence ID" value="SBV37963.1"/>
    <property type="molecule type" value="Genomic_DNA"/>
</dbReference>
<feature type="compositionally biased region" description="Polar residues" evidence="1">
    <location>
        <begin position="28"/>
        <end position="37"/>
    </location>
</feature>
<gene>
    <name evidence="2" type="ORF">STPYR_12906</name>
</gene>
<evidence type="ECO:0000256" key="1">
    <source>
        <dbReference type="SAM" id="MobiDB-lite"/>
    </source>
</evidence>
<feature type="region of interest" description="Disordered" evidence="1">
    <location>
        <begin position="1"/>
        <end position="37"/>
    </location>
</feature>
<name>A0A1Y5Q6V0_9GAMM</name>
<dbReference type="AlphaFoldDB" id="A0A1Y5Q6V0"/>
<reference evidence="2" key="1">
    <citation type="submission" date="2016-03" db="EMBL/GenBank/DDBJ databases">
        <authorList>
            <person name="Ploux O."/>
        </authorList>
    </citation>
    <scope>NUCLEOTIDE SEQUENCE</scope>
    <source>
        <strain evidence="2">UC10</strain>
    </source>
</reference>
<sequence length="86" mass="9169">MSQKPSSAPLTRPSRLPGTGGRPAAVAATNTSQSSNNCSRPMARYWLPCRNRLIGFLGDGMGAMLPVAGEFPRRGICASRRQGEVH</sequence>
<accession>A0A1Y5Q6V0</accession>
<organism evidence="2">
    <name type="scientific">uncultured Stenotrophomonas sp</name>
    <dbReference type="NCBI Taxonomy" id="165438"/>
    <lineage>
        <taxon>Bacteria</taxon>
        <taxon>Pseudomonadati</taxon>
        <taxon>Pseudomonadota</taxon>
        <taxon>Gammaproteobacteria</taxon>
        <taxon>Lysobacterales</taxon>
        <taxon>Lysobacteraceae</taxon>
        <taxon>Stenotrophomonas</taxon>
        <taxon>environmental samples</taxon>
    </lineage>
</organism>
<protein>
    <recommendedName>
        <fullName evidence="3">Alkaline phosphatase</fullName>
    </recommendedName>
</protein>